<keyword evidence="2 3" id="KW-0812">Transmembrane</keyword>
<dbReference type="SMART" id="SM00261">
    <property type="entry name" value="FU"/>
    <property type="match status" value="2"/>
</dbReference>
<dbReference type="Proteomes" id="UP000009168">
    <property type="component" value="Unassembled WGS sequence"/>
</dbReference>
<feature type="transmembrane region" description="Helical" evidence="2">
    <location>
        <begin position="3121"/>
        <end position="3144"/>
    </location>
</feature>
<feature type="transmembrane region" description="Helical" evidence="2">
    <location>
        <begin position="2989"/>
        <end position="3007"/>
    </location>
</feature>
<evidence type="ECO:0000313" key="4">
    <source>
        <dbReference type="Proteomes" id="UP000009168"/>
    </source>
</evidence>
<dbReference type="OrthoDB" id="338325at2759"/>
<gene>
    <name evidence="3" type="ORF">TTHERM_00527380</name>
</gene>
<keyword evidence="2" id="KW-0472">Membrane</keyword>
<feature type="transmembrane region" description="Helical" evidence="2">
    <location>
        <begin position="2783"/>
        <end position="2801"/>
    </location>
</feature>
<proteinExistence type="predicted"/>
<feature type="compositionally biased region" description="Basic and acidic residues" evidence="1">
    <location>
        <begin position="1059"/>
        <end position="1072"/>
    </location>
</feature>
<reference evidence="4" key="1">
    <citation type="journal article" date="2006" name="PLoS Biol.">
        <title>Macronuclear genome sequence of the ciliate Tetrahymena thermophila, a model eukaryote.</title>
        <authorList>
            <person name="Eisen J.A."/>
            <person name="Coyne R.S."/>
            <person name="Wu M."/>
            <person name="Wu D."/>
            <person name="Thiagarajan M."/>
            <person name="Wortman J.R."/>
            <person name="Badger J.H."/>
            <person name="Ren Q."/>
            <person name="Amedeo P."/>
            <person name="Jones K.M."/>
            <person name="Tallon L.J."/>
            <person name="Delcher A.L."/>
            <person name="Salzberg S.L."/>
            <person name="Silva J.C."/>
            <person name="Haas B.J."/>
            <person name="Majoros W.H."/>
            <person name="Farzad M."/>
            <person name="Carlton J.M."/>
            <person name="Smith R.K. Jr."/>
            <person name="Garg J."/>
            <person name="Pearlman R.E."/>
            <person name="Karrer K.M."/>
            <person name="Sun L."/>
            <person name="Manning G."/>
            <person name="Elde N.C."/>
            <person name="Turkewitz A.P."/>
            <person name="Asai D.J."/>
            <person name="Wilkes D.E."/>
            <person name="Wang Y."/>
            <person name="Cai H."/>
            <person name="Collins K."/>
            <person name="Stewart B.A."/>
            <person name="Lee S.R."/>
            <person name="Wilamowska K."/>
            <person name="Weinberg Z."/>
            <person name="Ruzzo W.L."/>
            <person name="Wloga D."/>
            <person name="Gaertig J."/>
            <person name="Frankel J."/>
            <person name="Tsao C.-C."/>
            <person name="Gorovsky M.A."/>
            <person name="Keeling P.J."/>
            <person name="Waller R.F."/>
            <person name="Patron N.J."/>
            <person name="Cherry J.M."/>
            <person name="Stover N.A."/>
            <person name="Krieger C.J."/>
            <person name="del Toro C."/>
            <person name="Ryder H.F."/>
            <person name="Williamson S.C."/>
            <person name="Barbeau R.A."/>
            <person name="Hamilton E.P."/>
            <person name="Orias E."/>
        </authorList>
    </citation>
    <scope>NUCLEOTIDE SEQUENCE [LARGE SCALE GENOMIC DNA]</scope>
    <source>
        <strain evidence="4">SB210</strain>
    </source>
</reference>
<evidence type="ECO:0000256" key="1">
    <source>
        <dbReference type="SAM" id="MobiDB-lite"/>
    </source>
</evidence>
<accession>I7MK69</accession>
<feature type="transmembrane region" description="Helical" evidence="2">
    <location>
        <begin position="2897"/>
        <end position="2920"/>
    </location>
</feature>
<dbReference type="KEGG" id="tet:TTHERM_00527380"/>
<dbReference type="PANTHER" id="PTHR11319">
    <property type="entry name" value="G PROTEIN-COUPLED RECEPTOR-RELATED"/>
    <property type="match status" value="1"/>
</dbReference>
<dbReference type="SUPFAM" id="SSF51126">
    <property type="entry name" value="Pectin lyase-like"/>
    <property type="match status" value="1"/>
</dbReference>
<dbReference type="InterPro" id="IPR006212">
    <property type="entry name" value="Furin_repeat"/>
</dbReference>
<dbReference type="SUPFAM" id="SSF69322">
    <property type="entry name" value="Tricorn protease domain 2"/>
    <property type="match status" value="1"/>
</dbReference>
<organism evidence="3 4">
    <name type="scientific">Tetrahymena thermophila (strain SB210)</name>
    <dbReference type="NCBI Taxonomy" id="312017"/>
    <lineage>
        <taxon>Eukaryota</taxon>
        <taxon>Sar</taxon>
        <taxon>Alveolata</taxon>
        <taxon>Ciliophora</taxon>
        <taxon>Intramacronucleata</taxon>
        <taxon>Oligohymenophorea</taxon>
        <taxon>Hymenostomatida</taxon>
        <taxon>Tetrahymenina</taxon>
        <taxon>Tetrahymenidae</taxon>
        <taxon>Tetrahymena</taxon>
    </lineage>
</organism>
<feature type="region of interest" description="Disordered" evidence="1">
    <location>
        <begin position="1044"/>
        <end position="1077"/>
    </location>
</feature>
<protein>
    <submittedName>
        <fullName evidence="3">Transmembrane protein, putative</fullName>
    </submittedName>
</protein>
<dbReference type="PANTHER" id="PTHR11319:SF35">
    <property type="entry name" value="OUTER MEMBRANE PROTEIN PMPC-RELATED"/>
    <property type="match status" value="1"/>
</dbReference>
<dbReference type="InterPro" id="IPR011050">
    <property type="entry name" value="Pectin_lyase_fold/virulence"/>
</dbReference>
<dbReference type="SUPFAM" id="SSF57184">
    <property type="entry name" value="Growth factor receptor domain"/>
    <property type="match status" value="1"/>
</dbReference>
<sequence length="3568" mass="418023">MYQNIQGECKACPSNCEICYGALQEISHDQNNDLYMQGYQVEQVYCVKCKNNFFYDYLNQKCVGQCKEGMRLNKIAKICELCKIEHCSNCNSDVNQCDLCNQSYIKQGSQCIPNQEQLIIQERQILNYYENSQECQEFQGQNSNGNCFSEVQNCPILQNSLYNQDQKYQMYFLDQEGNSIYIFTTNSVQKYSFPELVLIKEKQFQRREIIPSCGALLEINQFLFCTMNQSSIIQIDRETLAINLVYKFEDSFFSGDYMQDWEQGKICAILGSNNGISLFDLKTNTTFSIVRDNFMNAFIGRGSYLFLYTGSIAVNRLFIFNYEDKNQKEDVLLVSQNYTIQTCGYIQNILHVQNEKYILAGYLKFQLCIWNFQNITSIQINSCQDLNIPTFQQYSFFSQLFQWQNQADLYILQSRQSQKIMIFSLLDNFQIVYEFPGNISGIQIYDNYLIILQSNGVIQKYQVCKVFSSYNLKLIEESYSIGISGLNTQFLGINFVDRTNLQTCVLNPQDKLHCSSLILIVNVQEIILINMTNQAYYIENTSLNDNSINRHDQDISRFIKSNFFFIEKQIGLTDYTTLDSPLFEYTLQKEKETKLVIQKYLIRAQYKYNIQKQIMISRLDQSGGFVIDCEYIQEQDMLFLFHQTGLIAIELVQYITIFKYDIRDLYPNYTFTKTKKQKIRQDTYAVTLYDKTQKYAFTLLLQIDQSSVQQIGFYKDKDYIDFVLNEEEFTMIKMNIDNEYSYRWLNFVDFKIKKGIFKEKKQSIKYVQIVPEQKVIAYTKQNTVFLFSYQNQTLFKRELNYNIQDQSIQFSSYRGQQNKVLLYLYFQDYVFVHDLLKEQQNIPKKFACEGEKKLDSSKNKNQNYDFLITNQQQICIFDKSSDAVKLQKISLKLNVQNIDFFYFKKDQNAQGIAVNQDIDVIAVICNLGTYLFENINNMYQQFFFTQYICDKVKYLSDRELVCQQFNGKAYKFPLQKQILKNELKFEQIINDVVHLPENNLLIFKLNEKVIVRKVNINNQHDEINYTNSDIEKYQIDVGIIDDSDLQHSESESEEEEEEEAKKRDMNIPDDQQKTQNFNRGAFNKNEDHKIDLIKQDSFNGYYYDQNLNKLILVGKDNIKLIIQFDINGEPIEILGLFNDNYNLISVFQDQNGILFHNPNNGLENQIEFTPSHIFVRDNDKQIILFNQMDIIILNTDMIFFDYVRFQEYMDTFQVFFLEQYSTFILSPLSQSSLYILKFCAGVDKMWETDNYTISVVNLQYNIYNIKVDYSLLKIAVVTQNSMLQIINFDFVASYCSNQQQYYQKNLILRSQQKPPINSPLERRNENQNDINLDDDKKQTLFYLHEEHTQDQFNLTELLEDIVKAPEEDDEQTLRSDKIILEMVYSQDIIIIAFSNNLYVYSISKKRCIYIARNSPSKLKKIMIVNQQLIVGYNQQTFYFWSLENIIKYCYLQTRIASRVISNNFIAYINEKQGKDSTFSYFDYQSNQLFLVNSYSGDVLKRIQLKLDVLFVNYFYDTKYTRQRYENPSRRIQFPSFNCKGEQQSQTCTQGEQFLFVKQGYSLLVFNRNLELIKTIEVPSILTQMIAQYNQTAYFLTHLYSFVSISIGSSQFKLIIKFNPQVLLLSNINQEYYESHPFINFLDFENNSIQTFDMMTKKIYSIPLNNKIQKDSLMLITQNYQIAPNIYTIITNKNEIIFLKQSQQNQTDFLIKVFYLDFNLKFDTFYYDDYYQRIFILSFSSSSFYLASYANLTEASAFSITFPQYSLPSYVNNQFYITQDSQYYIVFSDWAIDVYIAKNMQLRTKIRQVLGYSLIKQVDMIGNDLLMIASDTEVIISVIHLSQSFVLFRLPFSMPQIVFSEQSYLQQYPRKIISIKLHILSGKGYTIAQFEVDPSKIDCQTFKTGVFNEKNKQNSDCILQFDLFYTAQNKQIIQKLVSSINFFNQLSSLNYQITHLKINLPSDDPNYINKLNSSKKDANLINYESVVISSKNKQKGQLLIDNKTALGNLNGMCIRVLNVTFIFEDQNNQSQQQQSDDILISNQILFVYDKTTLSFNEIQFIGSTEGFSIVYFNITEIFYVNQAQFINFHALSSNQTEQQSDQESPQTNSFIYIKKAQFVQINNISFQNVTCENDKINLITIEESKEAEIKNLQIREIYGSYLQILVIRDVDKLIISDVLIENIQLESFNLAEIEKIEYLEIRNLTIRHFMIKQPSIIDNKQSQKQVNNKNGDIEFVSQMQNLQIFRIESETIHFLNMEVQNSLFQGFLMQLGSQNVEITDLFITSNNWVQPKYLQILIQSSNVYLQNLQIINNTNIFIDLYGIKHFQATQIITKYNKYTQDAQRGIFNILESQQIILNESKFYNNILSDERSSLFILKNIFEIIFLNSEFVNNLSNLSSGGVIKVTQQISFLELYNNQENSFNINNCTFINNQAPQGSGGALFIQDTNLKIQNSTFIENKAQIGGAIRIKSTVIPPEQYHDFMSNISNNTFINNQAYIYGQNIGFSPQKLIFLNKEVNQLLENKEVFDFRSGSYLPLIHLQYLDNEGNAVVFPNSNSLISQEIAQEIKQYQVISYQQDASPNTSVLTFSLLHPQAQNSITVNASLAIEPNSRGKLVLYSQAEFYFVKKLNSSEPAFITKEILKAEITIFARQCIRGEIYSKINGIFFCEQCPEGKYSFNYPLKNESQSNICKVCPQEAVSCQLDQVNIKNGFWKEDQYSEEIYQCHYNSQNCLAEDKHSQQYCSQGYIGPLCSSCDNKGILWGNKYARQFEGVCSKCDQGTQHIVVLVLFVLLSLVYFIFIVKQSQTCTVKKITVIFLKKMRIISMGKSSQFERSSVISKILMSYIQILLIIVTSSQRFQIPNALRVLQFSGDPVINVFYSLDCMLSMYNVQIVFLRIIWVFFFTFCILIASNSLFIFQYLTAKSKSREISQYIPYFHMASKIVLIYSFPSILNQLVKVLTCIKYGTKTYCLSDLQFDCSEPQFIHYQRVMIIPLLAFIVALPLFFFWRAKRIYTRMNQDIRILKSFGFLFYGYKPNAYYWEILKLGFKGIQIILITMYHELHLTKFLLVLIVLIIYMQIQQKVKPYENQEFNQLEFQSHLVCSLTLISIMINLTTDVEWQIYLSILIIVISNLFFVISLVSHYFHGYKIPLNPKNRNLLEHILFFTSKYIPYFFSWVQVQKEYSFKILLLWHKLSLHIQQKKEELVSHSAASSYSEIKQNLDKIKIQKCQTSDIQDNKFLFLKSNEQHSTPHSQKGLLKIGDKQNGIKKIRIIEDIGQQNNFHNLRLHTETQSRVNFVIDNQDPTFEKSIIKMNIDQDSQIDLTSPSKLLSIAAGRNLSVNNSMLSYKSNMNSNETYNNNSFNFKINPSTSYIQNQIKINRKKKKNFSLKQMPSKCLQKDSFQSNSQFQDSSKILNLQNEPNMVKSQIQQQIQLKLLELPQIQQHFWSSLVTPQENVEQDSKLFFYNSDAPSPFFQQQLNKDQQFLQIETQQNQQKDQEKINKQNQGSVQIEDQYSQEKDENDVDLNKITMDSYTIERSTNIQIHNLPISSNQVYSIQKLNEKVIDQI</sequence>
<dbReference type="CDD" id="cd00064">
    <property type="entry name" value="FU"/>
    <property type="match status" value="1"/>
</dbReference>
<feature type="compositionally biased region" description="Polar residues" evidence="1">
    <location>
        <begin position="3503"/>
        <end position="3514"/>
    </location>
</feature>
<name>I7MK69_TETTS</name>
<feature type="region of interest" description="Disordered" evidence="1">
    <location>
        <begin position="3493"/>
        <end position="3524"/>
    </location>
</feature>
<dbReference type="GeneID" id="7827588"/>
<dbReference type="InterPro" id="IPR009030">
    <property type="entry name" value="Growth_fac_rcpt_cys_sf"/>
</dbReference>
<evidence type="ECO:0000256" key="2">
    <source>
        <dbReference type="SAM" id="Phobius"/>
    </source>
</evidence>
<keyword evidence="2" id="KW-1133">Transmembrane helix</keyword>
<evidence type="ECO:0000313" key="3">
    <source>
        <dbReference type="EMBL" id="EAS07901.2"/>
    </source>
</evidence>
<dbReference type="InParanoid" id="I7MK69"/>
<keyword evidence="4" id="KW-1185">Reference proteome</keyword>
<feature type="transmembrane region" description="Helical" evidence="2">
    <location>
        <begin position="3052"/>
        <end position="3076"/>
    </location>
</feature>
<dbReference type="RefSeq" id="XP_001028143.2">
    <property type="nucleotide sequence ID" value="XM_001028143.2"/>
</dbReference>
<dbReference type="EMBL" id="GG662209">
    <property type="protein sequence ID" value="EAS07901.2"/>
    <property type="molecule type" value="Genomic_DNA"/>
</dbReference>